<reference evidence="2 3" key="1">
    <citation type="submission" date="2016-10" db="EMBL/GenBank/DDBJ databases">
        <authorList>
            <person name="de Groot N.N."/>
        </authorList>
    </citation>
    <scope>NUCLEOTIDE SEQUENCE [LARGE SCALE GENOMIC DNA]</scope>
    <source>
        <strain evidence="2 3">DSM 15283</strain>
    </source>
</reference>
<keyword evidence="1" id="KW-0812">Transmembrane</keyword>
<accession>A0A1I4T9C7</accession>
<protein>
    <submittedName>
        <fullName evidence="2">Uncharacterized protein</fullName>
    </submittedName>
</protein>
<dbReference type="STRING" id="254406.SAMN04488042_11445"/>
<evidence type="ECO:0000313" key="3">
    <source>
        <dbReference type="Proteomes" id="UP000199144"/>
    </source>
</evidence>
<feature type="transmembrane region" description="Helical" evidence="1">
    <location>
        <begin position="21"/>
        <end position="47"/>
    </location>
</feature>
<keyword evidence="1" id="KW-0472">Membrane</keyword>
<organism evidence="2 3">
    <name type="scientific">Shimia aestuarii</name>
    <dbReference type="NCBI Taxonomy" id="254406"/>
    <lineage>
        <taxon>Bacteria</taxon>
        <taxon>Pseudomonadati</taxon>
        <taxon>Pseudomonadota</taxon>
        <taxon>Alphaproteobacteria</taxon>
        <taxon>Rhodobacterales</taxon>
        <taxon>Roseobacteraceae</taxon>
    </lineage>
</organism>
<keyword evidence="3" id="KW-1185">Reference proteome</keyword>
<keyword evidence="1" id="KW-1133">Transmembrane helix</keyword>
<sequence length="52" mass="5570">MNLFVVKAAAPSTSMSSIYRAILPFLAADVIRLTLIATLPALSLYLVKLAYG</sequence>
<proteinExistence type="predicted"/>
<gene>
    <name evidence="2" type="ORF">SAMN04488042_11445</name>
</gene>
<name>A0A1I4T9C7_9RHOB</name>
<dbReference type="Proteomes" id="UP000199144">
    <property type="component" value="Unassembled WGS sequence"/>
</dbReference>
<dbReference type="EMBL" id="FOTQ01000014">
    <property type="protein sequence ID" value="SFM73203.1"/>
    <property type="molecule type" value="Genomic_DNA"/>
</dbReference>
<evidence type="ECO:0000313" key="2">
    <source>
        <dbReference type="EMBL" id="SFM73203.1"/>
    </source>
</evidence>
<dbReference type="AlphaFoldDB" id="A0A1I4T9C7"/>
<evidence type="ECO:0000256" key="1">
    <source>
        <dbReference type="SAM" id="Phobius"/>
    </source>
</evidence>